<evidence type="ECO:0000313" key="3">
    <source>
        <dbReference type="Proteomes" id="UP001232063"/>
    </source>
</evidence>
<comment type="caution">
    <text evidence="2">The sequence shown here is derived from an EMBL/GenBank/DDBJ whole genome shotgun (WGS) entry which is preliminary data.</text>
</comment>
<accession>A0AAE3UGT6</accession>
<evidence type="ECO:0000313" key="2">
    <source>
        <dbReference type="EMBL" id="MDJ1505318.1"/>
    </source>
</evidence>
<dbReference type="RefSeq" id="WP_314517243.1">
    <property type="nucleotide sequence ID" value="NZ_JASJOU010000015.1"/>
</dbReference>
<proteinExistence type="predicted"/>
<gene>
    <name evidence="2" type="ORF">QNI22_31975</name>
</gene>
<feature type="transmembrane region" description="Helical" evidence="1">
    <location>
        <begin position="379"/>
        <end position="401"/>
    </location>
</feature>
<keyword evidence="1" id="KW-0812">Transmembrane</keyword>
<keyword evidence="1" id="KW-0472">Membrane</keyword>
<name>A0AAE3UGT6_9BACT</name>
<sequence>MLEEAIAFINEFIANEYAAWQAYYLEQDNKIFRGIRSTLDRMYGADLMPEVNYRSIDESWFTEGEAKLAQVKPRILFQIKEYEHADYGSLFRCYVSSYSNWSDSYSASLYIAKRENYRTKEKEWRIMSKYNNDRGNWQWRGGIRVEPLGKLLSVRQFQPPADPVDLADYEAAPLSVVAPTETKTAPTPVSLGREKGENPQRDAFVETFGAIEEKVLWGKQYAGTTSQDPNWSIFLTLLGGKFYTSGFFQQGADPLSDTLPWPALGEAIRFTQELAQLLTEAGCTALNSEGDMAYFPFVYCGEMIDGLPDFIALGQFLEGAKLRMKRIQKRNCIFWDQQADEEYKEYLSPQTLEAFEQVSQKMKATLKSLVEFSLVYEPAFPVVMGGTFQPGIFAGLVTLIIRR</sequence>
<dbReference type="EMBL" id="JASJOU010000015">
    <property type="protein sequence ID" value="MDJ1505318.1"/>
    <property type="molecule type" value="Genomic_DNA"/>
</dbReference>
<keyword evidence="3" id="KW-1185">Reference proteome</keyword>
<organism evidence="2 3">
    <name type="scientific">Xanthocytophaga agilis</name>
    <dbReference type="NCBI Taxonomy" id="3048010"/>
    <lineage>
        <taxon>Bacteria</taxon>
        <taxon>Pseudomonadati</taxon>
        <taxon>Bacteroidota</taxon>
        <taxon>Cytophagia</taxon>
        <taxon>Cytophagales</taxon>
        <taxon>Rhodocytophagaceae</taxon>
        <taxon>Xanthocytophaga</taxon>
    </lineage>
</organism>
<reference evidence="2" key="1">
    <citation type="submission" date="2023-05" db="EMBL/GenBank/DDBJ databases">
        <authorList>
            <person name="Zhang X."/>
        </authorList>
    </citation>
    <scope>NUCLEOTIDE SEQUENCE</scope>
    <source>
        <strain evidence="2">BD1B2-1</strain>
    </source>
</reference>
<protein>
    <submittedName>
        <fullName evidence="2">Uncharacterized protein</fullName>
    </submittedName>
</protein>
<dbReference type="AlphaFoldDB" id="A0AAE3UGT6"/>
<evidence type="ECO:0000256" key="1">
    <source>
        <dbReference type="SAM" id="Phobius"/>
    </source>
</evidence>
<dbReference type="Proteomes" id="UP001232063">
    <property type="component" value="Unassembled WGS sequence"/>
</dbReference>
<keyword evidence="1" id="KW-1133">Transmembrane helix</keyword>